<accession>A0A8D8XWI9</accession>
<organism evidence="2">
    <name type="scientific">Cacopsylla melanoneura</name>
    <dbReference type="NCBI Taxonomy" id="428564"/>
    <lineage>
        <taxon>Eukaryota</taxon>
        <taxon>Metazoa</taxon>
        <taxon>Ecdysozoa</taxon>
        <taxon>Arthropoda</taxon>
        <taxon>Hexapoda</taxon>
        <taxon>Insecta</taxon>
        <taxon>Pterygota</taxon>
        <taxon>Neoptera</taxon>
        <taxon>Paraneoptera</taxon>
        <taxon>Hemiptera</taxon>
        <taxon>Sternorrhyncha</taxon>
        <taxon>Psylloidea</taxon>
        <taxon>Psyllidae</taxon>
        <taxon>Psyllinae</taxon>
        <taxon>Cacopsylla</taxon>
    </lineage>
</organism>
<keyword evidence="1" id="KW-0472">Membrane</keyword>
<proteinExistence type="predicted"/>
<evidence type="ECO:0000313" key="2">
    <source>
        <dbReference type="EMBL" id="CAG6709849.1"/>
    </source>
</evidence>
<sequence>MEKKPADLIRSKLKSQRSVNNHELIMSAELMIIKAWKARKMKTITPLSNSRQYQASYRTDTNMTRILFSNFDFFFFLRDFFFFFKRVACTTRVVYFYDFYEDTTLVVHFVNIITLFVSFYIYNIILLPHRNAWLKSKSPPLLPKITFPKIL</sequence>
<evidence type="ECO:0000256" key="1">
    <source>
        <dbReference type="SAM" id="Phobius"/>
    </source>
</evidence>
<dbReference type="AlphaFoldDB" id="A0A8D8XWI9"/>
<feature type="transmembrane region" description="Helical" evidence="1">
    <location>
        <begin position="66"/>
        <end position="84"/>
    </location>
</feature>
<protein>
    <submittedName>
        <fullName evidence="2">Uncharacterized protein</fullName>
    </submittedName>
</protein>
<dbReference type="EMBL" id="HBUF01346472">
    <property type="protein sequence ID" value="CAG6709849.1"/>
    <property type="molecule type" value="Transcribed_RNA"/>
</dbReference>
<reference evidence="2" key="1">
    <citation type="submission" date="2021-05" db="EMBL/GenBank/DDBJ databases">
        <authorList>
            <person name="Alioto T."/>
            <person name="Alioto T."/>
            <person name="Gomez Garrido J."/>
        </authorList>
    </citation>
    <scope>NUCLEOTIDE SEQUENCE</scope>
</reference>
<keyword evidence="1" id="KW-0812">Transmembrane</keyword>
<name>A0A8D8XWI9_9HEMI</name>
<keyword evidence="1" id="KW-1133">Transmembrane helix</keyword>
<feature type="transmembrane region" description="Helical" evidence="1">
    <location>
        <begin position="104"/>
        <end position="127"/>
    </location>
</feature>